<dbReference type="Pfam" id="PF00990">
    <property type="entry name" value="GGDEF"/>
    <property type="match status" value="1"/>
</dbReference>
<accession>A0A1H5S5Z5</accession>
<evidence type="ECO:0000256" key="1">
    <source>
        <dbReference type="ARBA" id="ARBA00012528"/>
    </source>
</evidence>
<dbReference type="Gene3D" id="3.40.50.2300">
    <property type="match status" value="1"/>
</dbReference>
<comment type="caution">
    <text evidence="3">Lacks conserved residue(s) required for the propagation of feature annotation.</text>
</comment>
<reference evidence="6 7" key="1">
    <citation type="submission" date="2016-10" db="EMBL/GenBank/DDBJ databases">
        <authorList>
            <person name="de Groot N.N."/>
        </authorList>
    </citation>
    <scope>NUCLEOTIDE SEQUENCE [LARGE SCALE GENOMIC DNA]</scope>
    <source>
        <strain evidence="6 7">DSM 23413</strain>
    </source>
</reference>
<gene>
    <name evidence="6" type="ORF">SAMN05421751_101359</name>
</gene>
<protein>
    <recommendedName>
        <fullName evidence="1">diguanylate cyclase</fullName>
        <ecNumber evidence="1">2.7.7.65</ecNumber>
    </recommendedName>
</protein>
<organism evidence="6 7">
    <name type="scientific">Jhaorihella thermophila</name>
    <dbReference type="NCBI Taxonomy" id="488547"/>
    <lineage>
        <taxon>Bacteria</taxon>
        <taxon>Pseudomonadati</taxon>
        <taxon>Pseudomonadota</taxon>
        <taxon>Alphaproteobacteria</taxon>
        <taxon>Rhodobacterales</taxon>
        <taxon>Paracoccaceae</taxon>
        <taxon>Jhaorihella</taxon>
    </lineage>
</organism>
<dbReference type="EMBL" id="FNVD01000001">
    <property type="protein sequence ID" value="SEF46009.1"/>
    <property type="molecule type" value="Genomic_DNA"/>
</dbReference>
<dbReference type="NCBIfam" id="TIGR00254">
    <property type="entry name" value="GGDEF"/>
    <property type="match status" value="1"/>
</dbReference>
<dbReference type="GO" id="GO:1902201">
    <property type="term" value="P:negative regulation of bacterial-type flagellum-dependent cell motility"/>
    <property type="evidence" value="ECO:0007669"/>
    <property type="project" value="TreeGrafter"/>
</dbReference>
<keyword evidence="7" id="KW-1185">Reference proteome</keyword>
<dbReference type="SMART" id="SM00267">
    <property type="entry name" value="GGDEF"/>
    <property type="match status" value="1"/>
</dbReference>
<sequence length="451" mass="48093">MIIDGVATNRIMLKVLLSSAWYHVVQADALAGLSAILRRVKPDLIVTAVNLPDGRAQMLRSDPRLADVPIIAITAQNDHGARMAALAAGIDDVLCHPLDDTLLQARIRSLIRARTADQELRASGAAPDGFGLAEAPAAALLPPARVVLATEVTATATLWKSKLSARLERHRLVPCALAGAHGCAAATPPDALILEMTADTRDMALDLLSNLRASAVTRHAAVIAVANSPKLAAEALDRGADDVMPHGYHGDELALRLTNQLRNKARADRARDTLREGLRAAHRDPLTGLFNRRHAIPFLARTIRASVARGSGFAVMLADLDLFKQVNDRYGHLAGDAVLAEAAKRLSATVGPRDLVARFGGEEFLIVLTDSDPDRTEAIAGRMRHAIEAAPFPTDRPNQMIRITTSIGVAVVSPDRAAPPEPEALIARADAALYRAKEAGRNTVSLFQPAA</sequence>
<name>A0A1H5S5Z5_9RHOB</name>
<dbReference type="SUPFAM" id="SSF55073">
    <property type="entry name" value="Nucleotide cyclase"/>
    <property type="match status" value="1"/>
</dbReference>
<dbReference type="Proteomes" id="UP000236742">
    <property type="component" value="Unassembled WGS sequence"/>
</dbReference>
<dbReference type="Gene3D" id="3.30.70.270">
    <property type="match status" value="1"/>
</dbReference>
<dbReference type="InterPro" id="IPR000160">
    <property type="entry name" value="GGDEF_dom"/>
</dbReference>
<dbReference type="InterPro" id="IPR043128">
    <property type="entry name" value="Rev_trsase/Diguanyl_cyclase"/>
</dbReference>
<evidence type="ECO:0000259" key="4">
    <source>
        <dbReference type="PROSITE" id="PS50110"/>
    </source>
</evidence>
<dbReference type="CDD" id="cd01949">
    <property type="entry name" value="GGDEF"/>
    <property type="match status" value="1"/>
</dbReference>
<evidence type="ECO:0000313" key="7">
    <source>
        <dbReference type="Proteomes" id="UP000236742"/>
    </source>
</evidence>
<dbReference type="GO" id="GO:0043709">
    <property type="term" value="P:cell adhesion involved in single-species biofilm formation"/>
    <property type="evidence" value="ECO:0007669"/>
    <property type="project" value="TreeGrafter"/>
</dbReference>
<dbReference type="PROSITE" id="PS50887">
    <property type="entry name" value="GGDEF"/>
    <property type="match status" value="1"/>
</dbReference>
<dbReference type="Pfam" id="PF00072">
    <property type="entry name" value="Response_reg"/>
    <property type="match status" value="1"/>
</dbReference>
<evidence type="ECO:0000256" key="3">
    <source>
        <dbReference type="PROSITE-ProRule" id="PRU00169"/>
    </source>
</evidence>
<dbReference type="GO" id="GO:0000160">
    <property type="term" value="P:phosphorelay signal transduction system"/>
    <property type="evidence" value="ECO:0007669"/>
    <property type="project" value="InterPro"/>
</dbReference>
<dbReference type="AlphaFoldDB" id="A0A1H5S5Z5"/>
<dbReference type="FunFam" id="3.30.70.270:FF:000001">
    <property type="entry name" value="Diguanylate cyclase domain protein"/>
    <property type="match status" value="1"/>
</dbReference>
<dbReference type="InterPro" id="IPR050469">
    <property type="entry name" value="Diguanylate_Cyclase"/>
</dbReference>
<dbReference type="PANTHER" id="PTHR45138">
    <property type="entry name" value="REGULATORY COMPONENTS OF SENSORY TRANSDUCTION SYSTEM"/>
    <property type="match status" value="1"/>
</dbReference>
<feature type="domain" description="Response regulatory" evidence="4">
    <location>
        <begin position="1"/>
        <end position="111"/>
    </location>
</feature>
<evidence type="ECO:0000259" key="5">
    <source>
        <dbReference type="PROSITE" id="PS50887"/>
    </source>
</evidence>
<dbReference type="InterPro" id="IPR029787">
    <property type="entry name" value="Nucleotide_cyclase"/>
</dbReference>
<evidence type="ECO:0000313" key="6">
    <source>
        <dbReference type="EMBL" id="SEF46009.1"/>
    </source>
</evidence>
<feature type="domain" description="GGDEF" evidence="5">
    <location>
        <begin position="311"/>
        <end position="449"/>
    </location>
</feature>
<proteinExistence type="predicted"/>
<dbReference type="InterPro" id="IPR001789">
    <property type="entry name" value="Sig_transdc_resp-reg_receiver"/>
</dbReference>
<dbReference type="SMART" id="SM00448">
    <property type="entry name" value="REC"/>
    <property type="match status" value="1"/>
</dbReference>
<dbReference type="EC" id="2.7.7.65" evidence="1"/>
<dbReference type="PANTHER" id="PTHR45138:SF9">
    <property type="entry name" value="DIGUANYLATE CYCLASE DGCM-RELATED"/>
    <property type="match status" value="1"/>
</dbReference>
<dbReference type="SUPFAM" id="SSF52172">
    <property type="entry name" value="CheY-like"/>
    <property type="match status" value="2"/>
</dbReference>
<evidence type="ECO:0000256" key="2">
    <source>
        <dbReference type="ARBA" id="ARBA00034247"/>
    </source>
</evidence>
<comment type="catalytic activity">
    <reaction evidence="2">
        <text>2 GTP = 3',3'-c-di-GMP + 2 diphosphate</text>
        <dbReference type="Rhea" id="RHEA:24898"/>
        <dbReference type="ChEBI" id="CHEBI:33019"/>
        <dbReference type="ChEBI" id="CHEBI:37565"/>
        <dbReference type="ChEBI" id="CHEBI:58805"/>
        <dbReference type="EC" id="2.7.7.65"/>
    </reaction>
</comment>
<dbReference type="PROSITE" id="PS50110">
    <property type="entry name" value="RESPONSE_REGULATORY"/>
    <property type="match status" value="1"/>
</dbReference>
<dbReference type="GO" id="GO:0052621">
    <property type="term" value="F:diguanylate cyclase activity"/>
    <property type="evidence" value="ECO:0007669"/>
    <property type="project" value="UniProtKB-EC"/>
</dbReference>
<dbReference type="GO" id="GO:0005886">
    <property type="term" value="C:plasma membrane"/>
    <property type="evidence" value="ECO:0007669"/>
    <property type="project" value="TreeGrafter"/>
</dbReference>
<dbReference type="InterPro" id="IPR011006">
    <property type="entry name" value="CheY-like_superfamily"/>
</dbReference>